<evidence type="ECO:0000256" key="1">
    <source>
        <dbReference type="SAM" id="Phobius"/>
    </source>
</evidence>
<feature type="transmembrane region" description="Helical" evidence="1">
    <location>
        <begin position="251"/>
        <end position="269"/>
    </location>
</feature>
<feature type="transmembrane region" description="Helical" evidence="1">
    <location>
        <begin position="129"/>
        <end position="148"/>
    </location>
</feature>
<keyword evidence="1" id="KW-0472">Membrane</keyword>
<accession>A0A2Z5G7J4</accession>
<name>A0A2Z5G7J4_9BACT</name>
<gene>
    <name evidence="2" type="ORF">ACPOL_5989</name>
</gene>
<sequence>MSHQALADESVLPVNGSSRWKQILSIDNRFVPPLFITLILLVGQLSFGMLESYKKTLLAIGTSITAELILGRTFLGKWPHLASAYISGISVGILVRSPAFWPYALCALLSISSKYVLRYKGRHLWNPSNFGISALLFLASDAAASLSIQWGNYLLPMIAIWALGSTIVWRVRRFHITATYVASFLIFAFIRAWLTGNPWQAEVAPLTGPEYQLYIFFMITDPKTTVKSVRGQCLVAFSIALLEMIFRLNQVVYAPFYALFLVGPTALLLEMWLQSRSHRVLAASV</sequence>
<feature type="transmembrane region" description="Helical" evidence="1">
    <location>
        <begin position="30"/>
        <end position="50"/>
    </location>
</feature>
<evidence type="ECO:0000313" key="2">
    <source>
        <dbReference type="EMBL" id="AXC15233.1"/>
    </source>
</evidence>
<feature type="transmembrane region" description="Helical" evidence="1">
    <location>
        <begin position="100"/>
        <end position="117"/>
    </location>
</feature>
<dbReference type="EMBL" id="CP030840">
    <property type="protein sequence ID" value="AXC15233.1"/>
    <property type="molecule type" value="Genomic_DNA"/>
</dbReference>
<dbReference type="Proteomes" id="UP000253606">
    <property type="component" value="Chromosome"/>
</dbReference>
<dbReference type="RefSeq" id="WP_114209841.1">
    <property type="nucleotide sequence ID" value="NZ_CP030840.1"/>
</dbReference>
<dbReference type="GO" id="GO:0055085">
    <property type="term" value="P:transmembrane transport"/>
    <property type="evidence" value="ECO:0007669"/>
    <property type="project" value="InterPro"/>
</dbReference>
<proteinExistence type="predicted"/>
<keyword evidence="1" id="KW-0812">Transmembrane</keyword>
<dbReference type="OrthoDB" id="260854at2"/>
<feature type="transmembrane region" description="Helical" evidence="1">
    <location>
        <begin position="57"/>
        <end position="75"/>
    </location>
</feature>
<organism evidence="2 3">
    <name type="scientific">Acidisarcina polymorpha</name>
    <dbReference type="NCBI Taxonomy" id="2211140"/>
    <lineage>
        <taxon>Bacteria</taxon>
        <taxon>Pseudomonadati</taxon>
        <taxon>Acidobacteriota</taxon>
        <taxon>Terriglobia</taxon>
        <taxon>Terriglobales</taxon>
        <taxon>Acidobacteriaceae</taxon>
        <taxon>Acidisarcina</taxon>
    </lineage>
</organism>
<reference evidence="2 3" key="1">
    <citation type="journal article" date="2018" name="Front. Microbiol.">
        <title>Hydrolytic Capabilities as a Key to Environmental Success: Chitinolytic and Cellulolytic Acidobacteria From Acidic Sub-arctic Soils and Boreal Peatlands.</title>
        <authorList>
            <person name="Belova S.E."/>
            <person name="Ravin N.V."/>
            <person name="Pankratov T.A."/>
            <person name="Rakitin A.L."/>
            <person name="Ivanova A.A."/>
            <person name="Beletsky A.V."/>
            <person name="Mardanov A.V."/>
            <person name="Sinninghe Damste J.S."/>
            <person name="Dedysh S.N."/>
        </authorList>
    </citation>
    <scope>NUCLEOTIDE SEQUENCE [LARGE SCALE GENOMIC DNA]</scope>
    <source>
        <strain evidence="2 3">SBC82</strain>
    </source>
</reference>
<protein>
    <recommendedName>
        <fullName evidence="4">Electron transport complex protein RnfD</fullName>
    </recommendedName>
</protein>
<dbReference type="KEGG" id="abas:ACPOL_5989"/>
<dbReference type="GO" id="GO:0016020">
    <property type="term" value="C:membrane"/>
    <property type="evidence" value="ECO:0007669"/>
    <property type="project" value="InterPro"/>
</dbReference>
<keyword evidence="3" id="KW-1185">Reference proteome</keyword>
<dbReference type="AlphaFoldDB" id="A0A2Z5G7J4"/>
<feature type="transmembrane region" description="Helical" evidence="1">
    <location>
        <begin position="154"/>
        <end position="171"/>
    </location>
</feature>
<evidence type="ECO:0008006" key="4">
    <source>
        <dbReference type="Google" id="ProtNLM"/>
    </source>
</evidence>
<evidence type="ECO:0000313" key="3">
    <source>
        <dbReference type="Proteomes" id="UP000253606"/>
    </source>
</evidence>
<feature type="transmembrane region" description="Helical" evidence="1">
    <location>
        <begin position="178"/>
        <end position="194"/>
    </location>
</feature>
<keyword evidence="1" id="KW-1133">Transmembrane helix</keyword>